<feature type="compositionally biased region" description="Acidic residues" evidence="2">
    <location>
        <begin position="389"/>
        <end position="418"/>
    </location>
</feature>
<dbReference type="PANTHER" id="PTHR22940">
    <property type="entry name" value="TIMEOUT/TIMELESS-2"/>
    <property type="match status" value="1"/>
</dbReference>
<feature type="compositionally biased region" description="Polar residues" evidence="2">
    <location>
        <begin position="693"/>
        <end position="703"/>
    </location>
</feature>
<feature type="region of interest" description="Disordered" evidence="2">
    <location>
        <begin position="85"/>
        <end position="107"/>
    </location>
</feature>
<reference evidence="4" key="1">
    <citation type="journal article" date="2023" name="G3 (Bethesda)">
        <title>A reference genome for the long-term kleptoplast-retaining sea slug Elysia crispata morphotype clarki.</title>
        <authorList>
            <person name="Eastman K.E."/>
            <person name="Pendleton A.L."/>
            <person name="Shaikh M.A."/>
            <person name="Suttiyut T."/>
            <person name="Ogas R."/>
            <person name="Tomko P."/>
            <person name="Gavelis G."/>
            <person name="Widhalm J.R."/>
            <person name="Wisecaver J.H."/>
        </authorList>
    </citation>
    <scope>NUCLEOTIDE SEQUENCE</scope>
    <source>
        <strain evidence="4">ECLA1</strain>
    </source>
</reference>
<evidence type="ECO:0000256" key="2">
    <source>
        <dbReference type="SAM" id="MobiDB-lite"/>
    </source>
</evidence>
<feature type="region of interest" description="Disordered" evidence="2">
    <location>
        <begin position="370"/>
        <end position="419"/>
    </location>
</feature>
<feature type="compositionally biased region" description="Basic and acidic residues" evidence="2">
    <location>
        <begin position="704"/>
        <end position="717"/>
    </location>
</feature>
<comment type="caution">
    <text evidence="4">The sequence shown here is derived from an EMBL/GenBank/DDBJ whole genome shotgun (WGS) entry which is preliminary data.</text>
</comment>
<evidence type="ECO:0000256" key="1">
    <source>
        <dbReference type="ARBA" id="ARBA00008174"/>
    </source>
</evidence>
<feature type="domain" description="Timeless C-terminal" evidence="3">
    <location>
        <begin position="436"/>
        <end position="519"/>
    </location>
</feature>
<feature type="compositionally biased region" description="Low complexity" evidence="2">
    <location>
        <begin position="744"/>
        <end position="754"/>
    </location>
</feature>
<gene>
    <name evidence="4" type="ORF">RRG08_040956</name>
</gene>
<feature type="compositionally biased region" description="Basic residues" evidence="2">
    <location>
        <begin position="560"/>
        <end position="595"/>
    </location>
</feature>
<name>A0AAE1E0Q2_9GAST</name>
<evidence type="ECO:0000259" key="3">
    <source>
        <dbReference type="Pfam" id="PF05029"/>
    </source>
</evidence>
<feature type="compositionally biased region" description="Basic residues" evidence="2">
    <location>
        <begin position="681"/>
        <end position="690"/>
    </location>
</feature>
<feature type="compositionally biased region" description="Basic and acidic residues" evidence="2">
    <location>
        <begin position="824"/>
        <end position="839"/>
    </location>
</feature>
<dbReference type="GO" id="GO:0043111">
    <property type="term" value="P:replication fork arrest"/>
    <property type="evidence" value="ECO:0007669"/>
    <property type="project" value="TreeGrafter"/>
</dbReference>
<organism evidence="4 5">
    <name type="scientific">Elysia crispata</name>
    <name type="common">lettuce slug</name>
    <dbReference type="NCBI Taxonomy" id="231223"/>
    <lineage>
        <taxon>Eukaryota</taxon>
        <taxon>Metazoa</taxon>
        <taxon>Spiralia</taxon>
        <taxon>Lophotrochozoa</taxon>
        <taxon>Mollusca</taxon>
        <taxon>Gastropoda</taxon>
        <taxon>Heterobranchia</taxon>
        <taxon>Euthyneura</taxon>
        <taxon>Panpulmonata</taxon>
        <taxon>Sacoglossa</taxon>
        <taxon>Placobranchoidea</taxon>
        <taxon>Plakobranchidae</taxon>
        <taxon>Elysia</taxon>
    </lineage>
</organism>
<feature type="region of interest" description="Disordered" evidence="2">
    <location>
        <begin position="554"/>
        <end position="918"/>
    </location>
</feature>
<dbReference type="InterPro" id="IPR044998">
    <property type="entry name" value="Timeless"/>
</dbReference>
<dbReference type="InterPro" id="IPR007725">
    <property type="entry name" value="TIMELESS_C"/>
</dbReference>
<dbReference type="GO" id="GO:0003677">
    <property type="term" value="F:DNA binding"/>
    <property type="evidence" value="ECO:0007669"/>
    <property type="project" value="TreeGrafter"/>
</dbReference>
<feature type="compositionally biased region" description="Basic and acidic residues" evidence="2">
    <location>
        <begin position="651"/>
        <end position="677"/>
    </location>
</feature>
<feature type="compositionally biased region" description="Acidic residues" evidence="2">
    <location>
        <begin position="857"/>
        <end position="875"/>
    </location>
</feature>
<dbReference type="Pfam" id="PF26019">
    <property type="entry name" value="HTH_TIMELESS"/>
    <property type="match status" value="1"/>
</dbReference>
<dbReference type="GO" id="GO:0031298">
    <property type="term" value="C:replication fork protection complex"/>
    <property type="evidence" value="ECO:0007669"/>
    <property type="project" value="TreeGrafter"/>
</dbReference>
<evidence type="ECO:0000313" key="5">
    <source>
        <dbReference type="Proteomes" id="UP001283361"/>
    </source>
</evidence>
<dbReference type="Pfam" id="PF05029">
    <property type="entry name" value="TIMELESS_C"/>
    <property type="match status" value="1"/>
</dbReference>
<feature type="compositionally biased region" description="Basic and acidic residues" evidence="2">
    <location>
        <begin position="876"/>
        <end position="898"/>
    </location>
</feature>
<comment type="similarity">
    <text evidence="1">Belongs to the timeless family.</text>
</comment>
<dbReference type="GO" id="GO:0006281">
    <property type="term" value="P:DNA repair"/>
    <property type="evidence" value="ECO:0007669"/>
    <property type="project" value="TreeGrafter"/>
</dbReference>
<feature type="compositionally biased region" description="Acidic residues" evidence="2">
    <location>
        <begin position="90"/>
        <end position="107"/>
    </location>
</feature>
<proteinExistence type="inferred from homology"/>
<feature type="compositionally biased region" description="Polar residues" evidence="2">
    <location>
        <begin position="601"/>
        <end position="610"/>
    </location>
</feature>
<dbReference type="Proteomes" id="UP001283361">
    <property type="component" value="Unassembled WGS sequence"/>
</dbReference>
<feature type="compositionally biased region" description="Basic residues" evidence="2">
    <location>
        <begin position="370"/>
        <end position="385"/>
    </location>
</feature>
<feature type="compositionally biased region" description="Polar residues" evidence="2">
    <location>
        <begin position="766"/>
        <end position="779"/>
    </location>
</feature>
<dbReference type="PANTHER" id="PTHR22940:SF4">
    <property type="entry name" value="PROTEIN TIMELESS HOMOLOG"/>
    <property type="match status" value="1"/>
</dbReference>
<sequence length="939" mass="105152">MVLAALCEMVLMGSVIVLNLRMVWFFIGVAIDTLYQVGVANVDTETLFAYHPWCRIHFNNYVVENTLCSSAPFFRSTQFRVYGPQQTQPEEGDEGDGEENDVEEEEMGEMEASEAQFDFNGFINGFAHINVLKSYTILLKEFSENSDAVNHCVVKMLHRLSHDLGYVGMLFQASIFKSFSSLINGPYSRLPRFKELAKFATYVVRQFTNVAKINKKIFVDMLFWKSRNEALAVTGGYDFSTKSKGKSLWTEDQEEELLGLFEKFRDVTHPELDTADLILGELTSNHTRIQVLKELKRQGVIRSAADLKRKGRSRAWADEEIQELRDAFELHKDSDYPISDIMTTLAGSRSRQTVISKILNLGLVGDKAELKKKRKGGRNGGRRRRQNESDESSESSGDESDDDEDNEDDLGDGGGDADDTVRSLVRQAACTVGDYVSRLVEQGYQEQIEWIRRGLRNAAEDRDEGVFIPMPIVPLSEENETAMEDESFLVFLRCIGITPPANQQELFWRIPAEFSSTDLTAMADGLEVTGSGQAANPEEVQRIVAQALPGLFSAASEKNKKSKTKVEKRKKKEENRRKKMERQKEKAKKKKSIKGPKRDNSASYVKTASQSEDDSQLSGENDVGPFVPVIPRIAHGSDTSDSGLDSALEAEEQKRIWQEKKTEKGKGMSASDRREALQRMMARRNQKRKGMAGTSNEVETSGPNKKDPTNVVKEDKLTSVSPSGSRGILSNKKRRLQQLDSDSDSNTSSLSSLSEAPGEDEAGEKTSLSPVKKNLNSSIAKKRALDSDSDSEELLAMEKSKRQKNNSDNEELDLLMGVESVSKVPDKAESSDKENKDIDSQSQSQLNESLCLHFSTSDEDDNVDNDDGDKNDEEDNKNGEEMAEIDRRKESSKEETQKESFPATLLTQGQDSDDEEDDHITLRAAVKRRRAAVIDSDED</sequence>
<evidence type="ECO:0000313" key="4">
    <source>
        <dbReference type="EMBL" id="KAK3790036.1"/>
    </source>
</evidence>
<keyword evidence="5" id="KW-1185">Reference proteome</keyword>
<dbReference type="EMBL" id="JAWDGP010001591">
    <property type="protein sequence ID" value="KAK3790036.1"/>
    <property type="molecule type" value="Genomic_DNA"/>
</dbReference>
<accession>A0AAE1E0Q2</accession>
<dbReference type="AlphaFoldDB" id="A0AAE1E0Q2"/>
<dbReference type="GO" id="GO:0000076">
    <property type="term" value="P:DNA replication checkpoint signaling"/>
    <property type="evidence" value="ECO:0007669"/>
    <property type="project" value="TreeGrafter"/>
</dbReference>
<protein>
    <recommendedName>
        <fullName evidence="3">Timeless C-terminal domain-containing protein</fullName>
    </recommendedName>
</protein>